<gene>
    <name evidence="1" type="ORF">NDI37_21835</name>
</gene>
<sequence length="122" mass="12045">MRSAFPSASVFSVASGSFGRGRSAFARRSVACVSAVRSGSGVWVSFPASPCPSGLVPSASSSRCFSGSGSGSWASLAFALGSGVPCLVCLPSGVLPPAGWGLVSLGGSWWGSAPAPVQLSLF</sequence>
<evidence type="ECO:0000313" key="2">
    <source>
        <dbReference type="Proteomes" id="UP001442494"/>
    </source>
</evidence>
<evidence type="ECO:0008006" key="3">
    <source>
        <dbReference type="Google" id="ProtNLM"/>
    </source>
</evidence>
<dbReference type="RefSeq" id="WP_190417127.1">
    <property type="nucleotide sequence ID" value="NZ_JAMPKK010000059.1"/>
</dbReference>
<keyword evidence="2" id="KW-1185">Reference proteome</keyword>
<evidence type="ECO:0000313" key="1">
    <source>
        <dbReference type="EMBL" id="MEP0867096.1"/>
    </source>
</evidence>
<protein>
    <recommendedName>
        <fullName evidence="3">Secreted protein</fullName>
    </recommendedName>
</protein>
<organism evidence="1 2">
    <name type="scientific">Funiculus sociatus GB2-A5</name>
    <dbReference type="NCBI Taxonomy" id="2933946"/>
    <lineage>
        <taxon>Bacteria</taxon>
        <taxon>Bacillati</taxon>
        <taxon>Cyanobacteriota</taxon>
        <taxon>Cyanophyceae</taxon>
        <taxon>Coleofasciculales</taxon>
        <taxon>Coleofasciculaceae</taxon>
        <taxon>Funiculus</taxon>
    </lineage>
</organism>
<dbReference type="EMBL" id="JAMPKK010000059">
    <property type="protein sequence ID" value="MEP0867096.1"/>
    <property type="molecule type" value="Genomic_DNA"/>
</dbReference>
<reference evidence="1 2" key="1">
    <citation type="submission" date="2022-04" db="EMBL/GenBank/DDBJ databases">
        <title>Positive selection, recombination, and allopatry shape intraspecific diversity of widespread and dominant cyanobacteria.</title>
        <authorList>
            <person name="Wei J."/>
            <person name="Shu W."/>
            <person name="Hu C."/>
        </authorList>
    </citation>
    <scope>NUCLEOTIDE SEQUENCE [LARGE SCALE GENOMIC DNA]</scope>
    <source>
        <strain evidence="1 2">GB2-A5</strain>
    </source>
</reference>
<accession>A0ABV0JWP8</accession>
<comment type="caution">
    <text evidence="1">The sequence shown here is derived from an EMBL/GenBank/DDBJ whole genome shotgun (WGS) entry which is preliminary data.</text>
</comment>
<name>A0ABV0JWP8_9CYAN</name>
<proteinExistence type="predicted"/>
<dbReference type="Proteomes" id="UP001442494">
    <property type="component" value="Unassembled WGS sequence"/>
</dbReference>